<dbReference type="PANTHER" id="PTHR47691">
    <property type="entry name" value="REGULATOR-RELATED"/>
    <property type="match status" value="1"/>
</dbReference>
<dbReference type="AlphaFoldDB" id="A0A399EAL3"/>
<dbReference type="PROSITE" id="PS50887">
    <property type="entry name" value="GGDEF"/>
    <property type="match status" value="1"/>
</dbReference>
<dbReference type="CDD" id="cd01949">
    <property type="entry name" value="GGDEF"/>
    <property type="match status" value="1"/>
</dbReference>
<dbReference type="SMART" id="SM00267">
    <property type="entry name" value="GGDEF"/>
    <property type="match status" value="1"/>
</dbReference>
<dbReference type="RefSeq" id="WP_119316435.1">
    <property type="nucleotide sequence ID" value="NZ_QXDL01000234.1"/>
</dbReference>
<feature type="domain" description="GGDEF" evidence="2">
    <location>
        <begin position="34"/>
        <end position="166"/>
    </location>
</feature>
<dbReference type="InterPro" id="IPR000160">
    <property type="entry name" value="GGDEF_dom"/>
</dbReference>
<dbReference type="Pfam" id="PF13424">
    <property type="entry name" value="TPR_12"/>
    <property type="match status" value="1"/>
</dbReference>
<dbReference type="PRINTS" id="PR00364">
    <property type="entry name" value="DISEASERSIST"/>
</dbReference>
<dbReference type="SMART" id="SM00028">
    <property type="entry name" value="TPR"/>
    <property type="match status" value="3"/>
</dbReference>
<dbReference type="EMBL" id="QXDL01000234">
    <property type="protein sequence ID" value="RIH80199.1"/>
    <property type="molecule type" value="Genomic_DNA"/>
</dbReference>
<dbReference type="FunFam" id="3.30.70.270:FF:000001">
    <property type="entry name" value="Diguanylate cyclase domain protein"/>
    <property type="match status" value="1"/>
</dbReference>
<name>A0A399EAL3_9DEIN</name>
<evidence type="ECO:0000313" key="3">
    <source>
        <dbReference type="EMBL" id="RIH80199.1"/>
    </source>
</evidence>
<dbReference type="InterPro" id="IPR019734">
    <property type="entry name" value="TPR_rpt"/>
</dbReference>
<dbReference type="SUPFAM" id="SSF48452">
    <property type="entry name" value="TPR-like"/>
    <property type="match status" value="2"/>
</dbReference>
<evidence type="ECO:0000259" key="2">
    <source>
        <dbReference type="PROSITE" id="PS50887"/>
    </source>
</evidence>
<reference evidence="3 4" key="1">
    <citation type="submission" date="2018-08" db="EMBL/GenBank/DDBJ databases">
        <title>Meiothermus terrae DSM 26712 genome sequencing project.</title>
        <authorList>
            <person name="Da Costa M.S."/>
            <person name="Albuquerque L."/>
            <person name="Raposo P."/>
            <person name="Froufe H.J.C."/>
            <person name="Barroso C.S."/>
            <person name="Egas C."/>
        </authorList>
    </citation>
    <scope>NUCLEOTIDE SEQUENCE [LARGE SCALE GENOMIC DNA]</scope>
    <source>
        <strain evidence="3 4">DSM 26712</strain>
    </source>
</reference>
<feature type="repeat" description="TPR" evidence="1">
    <location>
        <begin position="865"/>
        <end position="898"/>
    </location>
</feature>
<dbReference type="SUPFAM" id="SSF55073">
    <property type="entry name" value="Nucleotide cyclase"/>
    <property type="match status" value="1"/>
</dbReference>
<dbReference type="Pfam" id="PF00990">
    <property type="entry name" value="GGDEF"/>
    <property type="match status" value="1"/>
</dbReference>
<dbReference type="Gene3D" id="3.30.70.270">
    <property type="match status" value="1"/>
</dbReference>
<dbReference type="NCBIfam" id="TIGR00254">
    <property type="entry name" value="GGDEF"/>
    <property type="match status" value="1"/>
</dbReference>
<comment type="caution">
    <text evidence="3">The sequence shown here is derived from an EMBL/GenBank/DDBJ whole genome shotgun (WGS) entry which is preliminary data.</text>
</comment>
<dbReference type="Gene3D" id="3.40.50.300">
    <property type="entry name" value="P-loop containing nucleotide triphosphate hydrolases"/>
    <property type="match status" value="1"/>
</dbReference>
<dbReference type="Gene3D" id="1.25.40.10">
    <property type="entry name" value="Tetratricopeptide repeat domain"/>
    <property type="match status" value="2"/>
</dbReference>
<dbReference type="InterPro" id="IPR027417">
    <property type="entry name" value="P-loop_NTPase"/>
</dbReference>
<dbReference type="OrthoDB" id="33864at2"/>
<dbReference type="PANTHER" id="PTHR47691:SF3">
    <property type="entry name" value="HTH-TYPE TRANSCRIPTIONAL REGULATOR RV0890C-RELATED"/>
    <property type="match status" value="1"/>
</dbReference>
<dbReference type="PROSITE" id="PS50005">
    <property type="entry name" value="TPR"/>
    <property type="match status" value="1"/>
</dbReference>
<dbReference type="InterPro" id="IPR011990">
    <property type="entry name" value="TPR-like_helical_dom_sf"/>
</dbReference>
<accession>A0A399EAL3</accession>
<gene>
    <name evidence="3" type="ORF">Mterra_03536</name>
</gene>
<keyword evidence="4" id="KW-1185">Reference proteome</keyword>
<organism evidence="3 4">
    <name type="scientific">Calidithermus terrae</name>
    <dbReference type="NCBI Taxonomy" id="1408545"/>
    <lineage>
        <taxon>Bacteria</taxon>
        <taxon>Thermotogati</taxon>
        <taxon>Deinococcota</taxon>
        <taxon>Deinococci</taxon>
        <taxon>Thermales</taxon>
        <taxon>Thermaceae</taxon>
        <taxon>Calidithermus</taxon>
    </lineage>
</organism>
<evidence type="ECO:0000256" key="1">
    <source>
        <dbReference type="PROSITE-ProRule" id="PRU00339"/>
    </source>
</evidence>
<dbReference type="Proteomes" id="UP000265715">
    <property type="component" value="Unassembled WGS sequence"/>
</dbReference>
<protein>
    <submittedName>
        <fullName evidence="3">Putative HTH-type transcriptional regulator</fullName>
    </submittedName>
</protein>
<dbReference type="InterPro" id="IPR043128">
    <property type="entry name" value="Rev_trsase/Diguanyl_cyclase"/>
</dbReference>
<evidence type="ECO:0000313" key="4">
    <source>
        <dbReference type="Proteomes" id="UP000265715"/>
    </source>
</evidence>
<dbReference type="InterPro" id="IPR029787">
    <property type="entry name" value="Nucleotide_cyclase"/>
</dbReference>
<proteinExistence type="predicted"/>
<dbReference type="SUPFAM" id="SSF52540">
    <property type="entry name" value="P-loop containing nucleoside triphosphate hydrolases"/>
    <property type="match status" value="1"/>
</dbReference>
<keyword evidence="1" id="KW-0802">TPR repeat</keyword>
<sequence>MISPQLDPLTGALSRAELFPSLEAALSEAELTGDETALLILDLDHFKSINDTFGHPRGDAILRELVERVQGAIRAHDRLFRYGGDEFVLLLPGTDQAQAALLAERLLGVVQSRPFAGNPPLSLTLSIGLATSRAGADTPEALFERADQYLLSAKRQGRARLVEALDEAEAQPTRWLEREAVQLGLQHFLRALPQHRRGLLRSAGPGGAGHTRFLEEAQRSARLLGYRTFWLTGRRAYATHPYGALLDGVGLELAEAVIRQGSAALRQLEGPVLWLVDRPQELDVASRKVLAELMSDPQGPVTGVAVAGSGGEWPVPALSEELELQPLSLESARVLLRGRLRWEPPEAFVRALWQASGGWPRPLLERLEAAERGGALRPTGQGYSLSPGFAERLEAAEPPPEPGLPVPKQSLIGRDRELLELKRLLRERRLVTLAAQGGMGKTHLAMQAALEVAHLYRDGAYFVALAGLEQAEQVPGRLLQEFGLKTLHDPQQGLLEHLKGREVLLVLDNFEQLLEAGEFLRALLQAVPGLTLLLTSRERLGLAEEWVLPLEGLALPEGDADSPAMRLLLQALRRVNPGLRLGPADLEAARRVCRAVEGLPLGLELAAAWAKVLSLGEIAEEIEKNLGSLRSPEGDEARPERHRSLRAVFESSWRLLHPEEQRVLARLAVFRGGFDREGAAQVAGASVSGLLGLVNLSLVQRDPHHGGRYLMHELLRQFAYEKLSPAAREDALQAHAEHFRAFARRAEPELRGPEQVSWIHRVELELDNLRAALGTLERLGRAEAGLEMAAGLRWFYYVRGFYLESARWHRAFLEAPAEIPPRLRAKGQASLAALLKDLGHWEQSMELAEASLEASRASGDAQTLADASHLKGLLLREAGRFEEALPAFEEALRLARQIPDRWGEATTLNDIGIVYGLQHHNEPARAYFLQSLELKRAIGDEQGVAYALGNLAVVADDDEEALRWLYESLEIKRRLKDQQGIATGLTNVANRLVRLGQPREAWPLRLESLLIFRRMGQVVPLAQVLADCADTLLALQLPAPALRVAAAVQRWSDERPVPLPPGSRRALAESIERARSRLGPEAEALYQEALALSLEQACEAALEVQLA</sequence>